<evidence type="ECO:0000313" key="4">
    <source>
        <dbReference type="Proteomes" id="UP000435802"/>
    </source>
</evidence>
<keyword evidence="4" id="KW-1185">Reference proteome</keyword>
<evidence type="ECO:0000313" key="3">
    <source>
        <dbReference type="EMBL" id="MXN46813.1"/>
    </source>
</evidence>
<dbReference type="EMBL" id="WUMK01000006">
    <property type="protein sequence ID" value="MXN46813.1"/>
    <property type="molecule type" value="Genomic_DNA"/>
</dbReference>
<evidence type="ECO:0000256" key="1">
    <source>
        <dbReference type="SAM" id="SignalP"/>
    </source>
</evidence>
<gene>
    <name evidence="3" type="ORF">GR138_16595</name>
</gene>
<dbReference type="SUPFAM" id="SSF51294">
    <property type="entry name" value="Hedgehog/intein (Hint) domain"/>
    <property type="match status" value="1"/>
</dbReference>
<accession>A0A6N8SDX8</accession>
<dbReference type="InterPro" id="IPR006311">
    <property type="entry name" value="TAT_signal"/>
</dbReference>
<feature type="signal peptide" evidence="1">
    <location>
        <begin position="1"/>
        <end position="28"/>
    </location>
</feature>
<dbReference type="Proteomes" id="UP000435802">
    <property type="component" value="Unassembled WGS sequence"/>
</dbReference>
<name>A0A6N8SDX8_9HYPH</name>
<comment type="caution">
    <text evidence="3">The sequence shown here is derived from an EMBL/GenBank/DDBJ whole genome shotgun (WGS) entry which is preliminary data.</text>
</comment>
<dbReference type="InterPro" id="IPR036844">
    <property type="entry name" value="Hint_dom_sf"/>
</dbReference>
<protein>
    <recommendedName>
        <fullName evidence="2">Hedgehog/Intein (Hint) domain-containing protein</fullName>
    </recommendedName>
</protein>
<keyword evidence="1" id="KW-0732">Signal</keyword>
<evidence type="ECO:0000259" key="2">
    <source>
        <dbReference type="Pfam" id="PF13403"/>
    </source>
</evidence>
<sequence length="269" mass="29167">MRINRARRHFLGLSVATSARLVAIGSLAATLLPSAAQALGTKWWKKGGGGGGEGGGLCFLAGTSIKTVTGAIRVENLRIGDLVETVDGEAKPVKWIGYHSFRRTGRHWSKNAMPIRIARHALDEKSPHQDLYVSRGHALYIDGVLIQAADLVNGTSITQAVPDGVETLDYFHIAFEAHEGIFAEGVAAESLLLKDGNHEIFANFADYARLYPDDPQPAMIPFAPTVSYGGREHLKALIRLAVPRFAPTCKPARRLYERIADRAESSAAM</sequence>
<feature type="chain" id="PRO_5027118640" description="Hedgehog/Intein (Hint) domain-containing protein" evidence="1">
    <location>
        <begin position="29"/>
        <end position="269"/>
    </location>
</feature>
<dbReference type="AlphaFoldDB" id="A0A6N8SDX8"/>
<dbReference type="Pfam" id="PF13403">
    <property type="entry name" value="Hint_2"/>
    <property type="match status" value="1"/>
</dbReference>
<proteinExistence type="predicted"/>
<dbReference type="PROSITE" id="PS51318">
    <property type="entry name" value="TAT"/>
    <property type="match status" value="1"/>
</dbReference>
<dbReference type="InterPro" id="IPR028992">
    <property type="entry name" value="Hedgehog/Intein_dom"/>
</dbReference>
<feature type="domain" description="Hedgehog/Intein (Hint)" evidence="2">
    <location>
        <begin position="58"/>
        <end position="193"/>
    </location>
</feature>
<dbReference type="Gene3D" id="2.170.16.10">
    <property type="entry name" value="Hedgehog/Intein (Hint) domain"/>
    <property type="match status" value="1"/>
</dbReference>
<reference evidence="3 4" key="1">
    <citation type="submission" date="2019-12" db="EMBL/GenBank/DDBJ databases">
        <title>Shinella kummerowiae sp. nov., a symbiotic bacterium isolated from root nodules of the herbal legume Kummerowia stipulacea.</title>
        <authorList>
            <person name="Gao J."/>
        </authorList>
    </citation>
    <scope>NUCLEOTIDE SEQUENCE [LARGE SCALE GENOMIC DNA]</scope>
    <source>
        <strain evidence="3 4">CCBAU 25048</strain>
    </source>
</reference>
<dbReference type="OrthoDB" id="6305173at2"/>
<organism evidence="3 4">
    <name type="scientific">Shinella kummerowiae</name>
    <dbReference type="NCBI Taxonomy" id="417745"/>
    <lineage>
        <taxon>Bacteria</taxon>
        <taxon>Pseudomonadati</taxon>
        <taxon>Pseudomonadota</taxon>
        <taxon>Alphaproteobacteria</taxon>
        <taxon>Hyphomicrobiales</taxon>
        <taxon>Rhizobiaceae</taxon>
        <taxon>Shinella</taxon>
    </lineage>
</organism>